<dbReference type="Pfam" id="PF02687">
    <property type="entry name" value="FtsX"/>
    <property type="match status" value="1"/>
</dbReference>
<feature type="transmembrane region" description="Helical" evidence="11">
    <location>
        <begin position="21"/>
        <end position="45"/>
    </location>
</feature>
<evidence type="ECO:0000256" key="5">
    <source>
        <dbReference type="ARBA" id="ARBA00022618"/>
    </source>
</evidence>
<dbReference type="PANTHER" id="PTHR47755">
    <property type="entry name" value="CELL DIVISION PROTEIN FTSX"/>
    <property type="match status" value="1"/>
</dbReference>
<name>A0A8A4TUU0_SULCO</name>
<keyword evidence="7 11" id="KW-1133">Transmembrane helix</keyword>
<evidence type="ECO:0000256" key="10">
    <source>
        <dbReference type="PIRNR" id="PIRNR003097"/>
    </source>
</evidence>
<keyword evidence="4 10" id="KW-1003">Cell membrane</keyword>
<evidence type="ECO:0000256" key="11">
    <source>
        <dbReference type="SAM" id="Phobius"/>
    </source>
</evidence>
<feature type="domain" description="FtsX extracellular" evidence="13">
    <location>
        <begin position="59"/>
        <end position="153"/>
    </location>
</feature>
<evidence type="ECO:0000313" key="14">
    <source>
        <dbReference type="EMBL" id="QTD53719.1"/>
    </source>
</evidence>
<feature type="domain" description="ABC3 transporter permease C-terminal" evidence="12">
    <location>
        <begin position="175"/>
        <end position="295"/>
    </location>
</feature>
<dbReference type="GO" id="GO:0005886">
    <property type="term" value="C:plasma membrane"/>
    <property type="evidence" value="ECO:0007669"/>
    <property type="project" value="UniProtKB-SubCell"/>
</dbReference>
<dbReference type="Proteomes" id="UP000663929">
    <property type="component" value="Chromosome"/>
</dbReference>
<evidence type="ECO:0000256" key="1">
    <source>
        <dbReference type="ARBA" id="ARBA00004651"/>
    </source>
</evidence>
<keyword evidence="15" id="KW-1185">Reference proteome</keyword>
<keyword evidence="6 11" id="KW-0812">Transmembrane</keyword>
<dbReference type="InterPro" id="IPR040690">
    <property type="entry name" value="FtsX_ECD"/>
</dbReference>
<dbReference type="PANTHER" id="PTHR47755:SF1">
    <property type="entry name" value="CELL DIVISION PROTEIN FTSX"/>
    <property type="match status" value="1"/>
</dbReference>
<proteinExistence type="inferred from homology"/>
<feature type="transmembrane region" description="Helical" evidence="11">
    <location>
        <begin position="271"/>
        <end position="291"/>
    </location>
</feature>
<evidence type="ECO:0000313" key="15">
    <source>
        <dbReference type="Proteomes" id="UP000663929"/>
    </source>
</evidence>
<feature type="transmembrane region" description="Helical" evidence="11">
    <location>
        <begin position="219"/>
        <end position="242"/>
    </location>
</feature>
<evidence type="ECO:0000259" key="13">
    <source>
        <dbReference type="Pfam" id="PF18075"/>
    </source>
</evidence>
<comment type="similarity">
    <text evidence="2 10">Belongs to the ABC-4 integral membrane protein family. FtsX subfamily.</text>
</comment>
<sequence>MLQFLYFSFSEAITSLWRTRILNLLSLGTIMFAMFILGSFMFVGLNLKKVTLDWQDQIQFNVFLKDSCTEQMVKAIDDHLANSFFVDTYTYLSKTDARDRFQDNFAAYKNVVDNLDENPFPASFQVFLFKGTNRETFESLREELANLQGIEEIYYDEEVFQRLELFAGLIQLSGWFFGVIVIFSSIFTISNVLKLTFFTRREEVDIMKLVGASRAYIRGPFIVEGVLQGLLGALVGVTLVYIGHLGLSRWLTSNPEFILSNVEPVFLPFKWVLFLVAAGGFSGLVGSLFSLNQFLEEHISYQ</sequence>
<organism evidence="14 15">
    <name type="scientific">Sulfidibacter corallicola</name>
    <dbReference type="NCBI Taxonomy" id="2818388"/>
    <lineage>
        <taxon>Bacteria</taxon>
        <taxon>Pseudomonadati</taxon>
        <taxon>Acidobacteriota</taxon>
        <taxon>Holophagae</taxon>
        <taxon>Acanthopleuribacterales</taxon>
        <taxon>Acanthopleuribacteraceae</taxon>
        <taxon>Sulfidibacter</taxon>
    </lineage>
</organism>
<keyword evidence="9 10" id="KW-0131">Cell cycle</keyword>
<dbReference type="InterPro" id="IPR003838">
    <property type="entry name" value="ABC3_permease_C"/>
</dbReference>
<keyword evidence="5 10" id="KW-0132">Cell division</keyword>
<dbReference type="GO" id="GO:0051301">
    <property type="term" value="P:cell division"/>
    <property type="evidence" value="ECO:0007669"/>
    <property type="project" value="UniProtKB-KW"/>
</dbReference>
<evidence type="ECO:0000256" key="4">
    <source>
        <dbReference type="ARBA" id="ARBA00022475"/>
    </source>
</evidence>
<protein>
    <recommendedName>
        <fullName evidence="3 10">Cell division protein FtsX</fullName>
    </recommendedName>
</protein>
<evidence type="ECO:0000259" key="12">
    <source>
        <dbReference type="Pfam" id="PF02687"/>
    </source>
</evidence>
<comment type="subcellular location">
    <subcellularLocation>
        <location evidence="1">Cell membrane</location>
        <topology evidence="1">Multi-pass membrane protein</topology>
    </subcellularLocation>
</comment>
<dbReference type="RefSeq" id="WP_237383820.1">
    <property type="nucleotide sequence ID" value="NZ_CP071793.1"/>
</dbReference>
<keyword evidence="8 10" id="KW-0472">Membrane</keyword>
<dbReference type="Gene3D" id="3.30.70.3040">
    <property type="match status" value="1"/>
</dbReference>
<dbReference type="KEGG" id="scor:J3U87_14800"/>
<dbReference type="Pfam" id="PF18075">
    <property type="entry name" value="FtsX_ECD"/>
    <property type="match status" value="1"/>
</dbReference>
<dbReference type="EMBL" id="CP071793">
    <property type="protein sequence ID" value="QTD53719.1"/>
    <property type="molecule type" value="Genomic_DNA"/>
</dbReference>
<dbReference type="PIRSF" id="PIRSF003097">
    <property type="entry name" value="FtsX"/>
    <property type="match status" value="1"/>
</dbReference>
<feature type="transmembrane region" description="Helical" evidence="11">
    <location>
        <begin position="175"/>
        <end position="198"/>
    </location>
</feature>
<accession>A0A8A4TUU0</accession>
<evidence type="ECO:0000256" key="8">
    <source>
        <dbReference type="ARBA" id="ARBA00023136"/>
    </source>
</evidence>
<evidence type="ECO:0000256" key="6">
    <source>
        <dbReference type="ARBA" id="ARBA00022692"/>
    </source>
</evidence>
<evidence type="ECO:0000256" key="9">
    <source>
        <dbReference type="ARBA" id="ARBA00023306"/>
    </source>
</evidence>
<evidence type="ECO:0000256" key="3">
    <source>
        <dbReference type="ARBA" id="ARBA00021907"/>
    </source>
</evidence>
<reference evidence="14" key="1">
    <citation type="submission" date="2021-03" db="EMBL/GenBank/DDBJ databases">
        <title>Acanthopleuribacteraceae sp. M133.</title>
        <authorList>
            <person name="Wang G."/>
        </authorList>
    </citation>
    <scope>NUCLEOTIDE SEQUENCE</scope>
    <source>
        <strain evidence="14">M133</strain>
    </source>
</reference>
<dbReference type="InterPro" id="IPR004513">
    <property type="entry name" value="FtsX"/>
</dbReference>
<gene>
    <name evidence="14" type="ORF">J3U87_14800</name>
</gene>
<evidence type="ECO:0000256" key="2">
    <source>
        <dbReference type="ARBA" id="ARBA00007379"/>
    </source>
</evidence>
<dbReference type="AlphaFoldDB" id="A0A8A4TUU0"/>
<evidence type="ECO:0000256" key="7">
    <source>
        <dbReference type="ARBA" id="ARBA00022989"/>
    </source>
</evidence>